<feature type="region of interest" description="Disordered" evidence="1">
    <location>
        <begin position="126"/>
        <end position="147"/>
    </location>
</feature>
<name>A0A4Q2UPE8_9BACT</name>
<comment type="caution">
    <text evidence="2">The sequence shown here is derived from an EMBL/GenBank/DDBJ whole genome shotgun (WGS) entry which is preliminary data.</text>
</comment>
<gene>
    <name evidence="2" type="ORF">EQG79_13805</name>
</gene>
<sequence length="214" mass="24486">MEAQTIAPTETLHTQDRQHRNERSLANYSSFLADIKSQLAKGEWVSLPIDVVHEIYGVSKSTLRVMAERKWIIRRKIKGGTFLYMRTRELDRLTPQVLRLVVNNHLLAINERHVIKKNLTLPADAAETPPVEPVAESPQAQPDTPIEEPAEKPALEAYFVMVLPVNRVINQVFREYDKAVSWIEKKGSVNTDYAICQMKEFVSTTLTLNRKPIQ</sequence>
<dbReference type="EMBL" id="SBLB01000003">
    <property type="protein sequence ID" value="RYC69671.1"/>
    <property type="molecule type" value="Genomic_DNA"/>
</dbReference>
<accession>A0A4Q2UPE8</accession>
<keyword evidence="3" id="KW-1185">Reference proteome</keyword>
<protein>
    <submittedName>
        <fullName evidence="2">Uncharacterized protein</fullName>
    </submittedName>
</protein>
<dbReference type="RefSeq" id="WP_129601933.1">
    <property type="nucleotide sequence ID" value="NZ_SBLB01000003.1"/>
</dbReference>
<dbReference type="Proteomes" id="UP000290407">
    <property type="component" value="Unassembled WGS sequence"/>
</dbReference>
<evidence type="ECO:0000313" key="2">
    <source>
        <dbReference type="EMBL" id="RYC69671.1"/>
    </source>
</evidence>
<evidence type="ECO:0000256" key="1">
    <source>
        <dbReference type="SAM" id="MobiDB-lite"/>
    </source>
</evidence>
<organism evidence="2 3">
    <name type="scientific">Spirosoma sordidisoli</name>
    <dbReference type="NCBI Taxonomy" id="2502893"/>
    <lineage>
        <taxon>Bacteria</taxon>
        <taxon>Pseudomonadati</taxon>
        <taxon>Bacteroidota</taxon>
        <taxon>Cytophagia</taxon>
        <taxon>Cytophagales</taxon>
        <taxon>Cytophagaceae</taxon>
        <taxon>Spirosoma</taxon>
    </lineage>
</organism>
<proteinExistence type="predicted"/>
<evidence type="ECO:0000313" key="3">
    <source>
        <dbReference type="Proteomes" id="UP000290407"/>
    </source>
</evidence>
<dbReference type="AlphaFoldDB" id="A0A4Q2UPE8"/>
<reference evidence="2 3" key="1">
    <citation type="submission" date="2019-01" db="EMBL/GenBank/DDBJ databases">
        <title>Spirosoma flava sp. nov., a propanil-degrading bacterium isolated from herbicide-contaminated soil.</title>
        <authorList>
            <person name="Zhang L."/>
            <person name="Jiang J.-D."/>
        </authorList>
    </citation>
    <scope>NUCLEOTIDE SEQUENCE [LARGE SCALE GENOMIC DNA]</scope>
    <source>
        <strain evidence="2 3">TY50</strain>
    </source>
</reference>